<proteinExistence type="inferred from homology"/>
<comment type="cofactor">
    <cofactor evidence="1">
        <name>pyridoxal 5'-phosphate</name>
        <dbReference type="ChEBI" id="CHEBI:597326"/>
    </cofactor>
</comment>
<evidence type="ECO:0000313" key="6">
    <source>
        <dbReference type="Proteomes" id="UP001596067"/>
    </source>
</evidence>
<dbReference type="InterPro" id="IPR015422">
    <property type="entry name" value="PyrdxlP-dep_Trfase_small"/>
</dbReference>
<dbReference type="InterPro" id="IPR015424">
    <property type="entry name" value="PyrdxlP-dep_Trfase"/>
</dbReference>
<dbReference type="InterPro" id="IPR015421">
    <property type="entry name" value="PyrdxlP-dep_Trfase_major"/>
</dbReference>
<evidence type="ECO:0000256" key="1">
    <source>
        <dbReference type="ARBA" id="ARBA00001933"/>
    </source>
</evidence>
<name>A0ABW1EZK1_9ACTN</name>
<organism evidence="5 6">
    <name type="scientific">Kitasatospora aburaviensis</name>
    <dbReference type="NCBI Taxonomy" id="67265"/>
    <lineage>
        <taxon>Bacteria</taxon>
        <taxon>Bacillati</taxon>
        <taxon>Actinomycetota</taxon>
        <taxon>Actinomycetes</taxon>
        <taxon>Kitasatosporales</taxon>
        <taxon>Streptomycetaceae</taxon>
        <taxon>Kitasatospora</taxon>
    </lineage>
</organism>
<dbReference type="InterPro" id="IPR001597">
    <property type="entry name" value="ArAA_b-elim_lyase/Thr_aldolase"/>
</dbReference>
<sequence>MYPNRSESTGGGHGPSLQERRYAALRGCERLLSGARPRSMRERLADLAEDAGGVYDLDRRPDMYGDGVVRALERKVADLLGTEDAAFFPTGTMAQQVALRIHAEAAGLWTVATHPLGHTEQHERQALSALSGLRSVWPTAAPRLPTVAELHAFDEPYAAMIVELPLREAGFVLPSWADLLAVAAVVREEQGAALHLDGARIWESAVHFGRPLPEVAAPADSVYVSFYKTLGGISGAALAGREGFVRTAKAWRHRYGGQLFQQWPVALSALAGLDRELPRLAGYVTHARTVAAALAEGFAAVPGARVHPAPPHTHQFQLWLPYSPEELDTAGLRLVEETGAALFGGWRERGLPGLSMTEVTVAADALEWTEKDVVEAVAAFVALLPGRRPQGADGD</sequence>
<dbReference type="Gene3D" id="3.40.640.10">
    <property type="entry name" value="Type I PLP-dependent aspartate aminotransferase-like (Major domain)"/>
    <property type="match status" value="1"/>
</dbReference>
<dbReference type="Gene3D" id="3.90.1150.10">
    <property type="entry name" value="Aspartate Aminotransferase, domain 1"/>
    <property type="match status" value="1"/>
</dbReference>
<feature type="domain" description="Aromatic amino acid beta-eliminating lyase/threonine aldolase" evidence="4">
    <location>
        <begin position="65"/>
        <end position="310"/>
    </location>
</feature>
<evidence type="ECO:0000259" key="4">
    <source>
        <dbReference type="Pfam" id="PF01212"/>
    </source>
</evidence>
<dbReference type="Pfam" id="PF01212">
    <property type="entry name" value="Beta_elim_lyase"/>
    <property type="match status" value="1"/>
</dbReference>
<dbReference type="EMBL" id="JBHSOD010000017">
    <property type="protein sequence ID" value="MFC5886491.1"/>
    <property type="molecule type" value="Genomic_DNA"/>
</dbReference>
<dbReference type="SUPFAM" id="SSF53383">
    <property type="entry name" value="PLP-dependent transferases"/>
    <property type="match status" value="1"/>
</dbReference>
<dbReference type="PANTHER" id="PTHR48097">
    <property type="entry name" value="L-THREONINE ALDOLASE-RELATED"/>
    <property type="match status" value="1"/>
</dbReference>
<comment type="similarity">
    <text evidence="2">Belongs to the threonine aldolase family.</text>
</comment>
<dbReference type="Proteomes" id="UP001596067">
    <property type="component" value="Unassembled WGS sequence"/>
</dbReference>
<keyword evidence="3" id="KW-0663">Pyridoxal phosphate</keyword>
<comment type="caution">
    <text evidence="5">The sequence shown here is derived from an EMBL/GenBank/DDBJ whole genome shotgun (WGS) entry which is preliminary data.</text>
</comment>
<evidence type="ECO:0000256" key="3">
    <source>
        <dbReference type="ARBA" id="ARBA00022898"/>
    </source>
</evidence>
<gene>
    <name evidence="5" type="ORF">ACFP0N_16105</name>
</gene>
<dbReference type="PANTHER" id="PTHR48097:SF9">
    <property type="entry name" value="L-THREONINE ALDOLASE"/>
    <property type="match status" value="1"/>
</dbReference>
<reference evidence="6" key="1">
    <citation type="journal article" date="2019" name="Int. J. Syst. Evol. Microbiol.">
        <title>The Global Catalogue of Microorganisms (GCM) 10K type strain sequencing project: providing services to taxonomists for standard genome sequencing and annotation.</title>
        <authorList>
            <consortium name="The Broad Institute Genomics Platform"/>
            <consortium name="The Broad Institute Genome Sequencing Center for Infectious Disease"/>
            <person name="Wu L."/>
            <person name="Ma J."/>
        </authorList>
    </citation>
    <scope>NUCLEOTIDE SEQUENCE [LARGE SCALE GENOMIC DNA]</scope>
    <source>
        <strain evidence="6">CGMCC 4.1469</strain>
    </source>
</reference>
<accession>A0ABW1EZK1</accession>
<evidence type="ECO:0000313" key="5">
    <source>
        <dbReference type="EMBL" id="MFC5886491.1"/>
    </source>
</evidence>
<protein>
    <submittedName>
        <fullName evidence="5">Threonine aldolase family protein</fullName>
    </submittedName>
</protein>
<evidence type="ECO:0000256" key="2">
    <source>
        <dbReference type="ARBA" id="ARBA00006966"/>
    </source>
</evidence>
<keyword evidence="6" id="KW-1185">Reference proteome</keyword>
<dbReference type="RefSeq" id="WP_313764363.1">
    <property type="nucleotide sequence ID" value="NZ_BAAAVH010000060.1"/>
</dbReference>